<name>A7AT88_BABBO</name>
<gene>
    <name evidence="9" type="ORF">BBOV_II001930</name>
</gene>
<keyword evidence="6 7" id="KW-0539">Nucleus</keyword>
<dbReference type="eggNOG" id="KOG2560">
    <property type="taxonomic scope" value="Eukaryota"/>
</dbReference>
<dbReference type="PANTHER" id="PTHR12942:SF2">
    <property type="entry name" value="PRE-MRNA-SPLICING FACTOR SLU7"/>
    <property type="match status" value="1"/>
</dbReference>
<evidence type="ECO:0000256" key="5">
    <source>
        <dbReference type="ARBA" id="ARBA00023187"/>
    </source>
</evidence>
<evidence type="ECO:0000256" key="4">
    <source>
        <dbReference type="ARBA" id="ARBA00022728"/>
    </source>
</evidence>
<organism evidence="9 10">
    <name type="scientific">Babesia bovis</name>
    <dbReference type="NCBI Taxonomy" id="5865"/>
    <lineage>
        <taxon>Eukaryota</taxon>
        <taxon>Sar</taxon>
        <taxon>Alveolata</taxon>
        <taxon>Apicomplexa</taxon>
        <taxon>Aconoidasida</taxon>
        <taxon>Piroplasmida</taxon>
        <taxon>Babesiidae</taxon>
        <taxon>Babesia</taxon>
    </lineage>
</organism>
<sequence>MFIMMDTNNSSAVPDSNCVQHTNGPSVEGASTVEKVVTKDETNPYIPRFIAKAPWYLNATSGLSHQRVQQHQKSALDEPVLRGVTSRVAVRYRKNACENCGASTHDVKSCVERPRKKGAKYTNANICPDEYIVENKATGYEAVRDRWSGFDASTHQLVLNAHQVVEDELYRRRMEDLASTLHDTNDKSCSIGNVASDDRSRNTMPNLRIREDTAKYLINLNIDSAFYDPKSRCLRDDPLLGMSNSDHHTFRGDNALFTSGEASRPGEIEQFAWEAQQKGSNVSFMAQPTELEFMFKDSSLKREEAKASKRQSLLDRFGGSAYIRKDGDEDLIDTNLPVVSHTTEKETDVMLLGHTSVWGSYYDRSTGLWGYKCCLSTSNTSRCTAGDT</sequence>
<dbReference type="RefSeq" id="XP_001609717.1">
    <property type="nucleotide sequence ID" value="XM_001609667.1"/>
</dbReference>
<evidence type="ECO:0000256" key="3">
    <source>
        <dbReference type="ARBA" id="ARBA00022664"/>
    </source>
</evidence>
<evidence type="ECO:0000313" key="9">
    <source>
        <dbReference type="EMBL" id="EDO06149.1"/>
    </source>
</evidence>
<protein>
    <recommendedName>
        <fullName evidence="7">Pre-mRNA-splicing factor SLU7</fullName>
    </recommendedName>
</protein>
<dbReference type="VEuPathDB" id="PiroplasmaDB:BBOV_II001930"/>
<evidence type="ECO:0000256" key="7">
    <source>
        <dbReference type="RuleBase" id="RU367071"/>
    </source>
</evidence>
<dbReference type="InterPro" id="IPR039974">
    <property type="entry name" value="Splicing_factor_SLU7"/>
</dbReference>
<evidence type="ECO:0000259" key="8">
    <source>
        <dbReference type="Pfam" id="PF11708"/>
    </source>
</evidence>
<dbReference type="Proteomes" id="UP000002173">
    <property type="component" value="Unassembled WGS sequence"/>
</dbReference>
<dbReference type="KEGG" id="bbo:BBOV_II001930"/>
<dbReference type="Pfam" id="PF11708">
    <property type="entry name" value="Slu7"/>
    <property type="match status" value="1"/>
</dbReference>
<comment type="similarity">
    <text evidence="2 7">Belongs to the SLU7 family.</text>
</comment>
<dbReference type="GO" id="GO:0005681">
    <property type="term" value="C:spliceosomal complex"/>
    <property type="evidence" value="ECO:0007669"/>
    <property type="project" value="UniProtKB-UniRule"/>
</dbReference>
<evidence type="ECO:0000313" key="10">
    <source>
        <dbReference type="Proteomes" id="UP000002173"/>
    </source>
</evidence>
<reference evidence="9 10" key="1">
    <citation type="journal article" date="2007" name="PLoS Pathog.">
        <title>Genome sequence of Babesia bovis and comparative analysis of apicomplexan hemoprotozoa.</title>
        <authorList>
            <person name="Brayton K.A."/>
            <person name="Lau A.O.T."/>
            <person name="Herndon D.R."/>
            <person name="Hannick L."/>
            <person name="Kappmeyer L.S."/>
            <person name="Berens S.J."/>
            <person name="Bidwell S.L."/>
            <person name="Brown W.C."/>
            <person name="Crabtree J."/>
            <person name="Fadrosh D."/>
            <person name="Feldblum T."/>
            <person name="Forberger H.A."/>
            <person name="Haas B.J."/>
            <person name="Howell J.M."/>
            <person name="Khouri H."/>
            <person name="Koo H."/>
            <person name="Mann D.J."/>
            <person name="Norimine J."/>
            <person name="Paulsen I.T."/>
            <person name="Radune D."/>
            <person name="Ren Q."/>
            <person name="Smith R.K. Jr."/>
            <person name="Suarez C.E."/>
            <person name="White O."/>
            <person name="Wortman J.R."/>
            <person name="Knowles D.P. Jr."/>
            <person name="McElwain T.F."/>
            <person name="Nene V.M."/>
        </authorList>
    </citation>
    <scope>NUCLEOTIDE SEQUENCE [LARGE SCALE GENOMIC DNA]</scope>
    <source>
        <strain evidence="9">T2Bo</strain>
    </source>
</reference>
<dbReference type="FunCoup" id="A7AT88">
    <property type="interactions" value="452"/>
</dbReference>
<proteinExistence type="inferred from homology"/>
<evidence type="ECO:0000256" key="6">
    <source>
        <dbReference type="ARBA" id="ARBA00023242"/>
    </source>
</evidence>
<comment type="function">
    <text evidence="7">Involved in pre-mRNA splicing.</text>
</comment>
<dbReference type="InterPro" id="IPR021715">
    <property type="entry name" value="Slu7_dom"/>
</dbReference>
<dbReference type="STRING" id="5865.A7AT88"/>
<dbReference type="AlphaFoldDB" id="A7AT88"/>
<dbReference type="GO" id="GO:0000398">
    <property type="term" value="P:mRNA splicing, via spliceosome"/>
    <property type="evidence" value="ECO:0007669"/>
    <property type="project" value="UniProtKB-UniRule"/>
</dbReference>
<reference evidence="10" key="2">
    <citation type="journal article" date="2020" name="Data Brief">
        <title>Transcriptome dataset of Babesia bovis life stages within vertebrate and invertebrate hosts.</title>
        <authorList>
            <person name="Ueti M.W."/>
            <person name="Johnson W.C."/>
            <person name="Kappmeyer L.S."/>
            <person name="Herndon D.R."/>
            <person name="Mousel M.R."/>
            <person name="Reif K.E."/>
            <person name="Taus N.S."/>
            <person name="Ifeonu O.O."/>
            <person name="Silva J.C."/>
            <person name="Suarez C.E."/>
            <person name="Brayton K.A."/>
        </authorList>
    </citation>
    <scope>NUCLEOTIDE SEQUENCE [LARGE SCALE GENOMIC DNA]</scope>
</reference>
<comment type="subunit">
    <text evidence="7">Associated with the spliceosome.</text>
</comment>
<comment type="subcellular location">
    <subcellularLocation>
        <location evidence="1 7">Nucleus</location>
    </subcellularLocation>
</comment>
<dbReference type="PANTHER" id="PTHR12942">
    <property type="entry name" value="STEP II SPLICING FACTOR SLU7"/>
    <property type="match status" value="1"/>
</dbReference>
<feature type="domain" description="Pre-mRNA-splicing factor SLU7" evidence="8">
    <location>
        <begin position="139"/>
        <end position="360"/>
    </location>
</feature>
<reference evidence="10" key="3">
    <citation type="journal article" date="2021" name="Int. J. Parasitol.">
        <title>Comparative analysis of gene expression between Babesia bovis blood stages and kinetes allowed by improved genome annotation.</title>
        <authorList>
            <person name="Ueti M.W."/>
            <person name="Johnson W.C."/>
            <person name="Kappmeyer L.S."/>
            <person name="Herndon D.R."/>
            <person name="Mousel M.R."/>
            <person name="Reif K.E."/>
            <person name="Taus N.S."/>
            <person name="Ifeonu O.O."/>
            <person name="Silva J.C."/>
            <person name="Suarez C.E."/>
            <person name="Brayton K.A."/>
        </authorList>
    </citation>
    <scope>NUCLEOTIDE SEQUENCE [LARGE SCALE GENOMIC DNA]</scope>
</reference>
<dbReference type="OMA" id="RPATWGT"/>
<accession>A7AT88</accession>
<dbReference type="GO" id="GO:0030628">
    <property type="term" value="F:pre-mRNA 3'-splice site binding"/>
    <property type="evidence" value="ECO:0007669"/>
    <property type="project" value="UniProtKB-UniRule"/>
</dbReference>
<keyword evidence="5 7" id="KW-0508">mRNA splicing</keyword>
<keyword evidence="4 7" id="KW-0747">Spliceosome</keyword>
<keyword evidence="10" id="KW-1185">Reference proteome</keyword>
<comment type="caution">
    <text evidence="9">The sequence shown here is derived from an EMBL/GenBank/DDBJ whole genome shotgun (WGS) entry which is preliminary data.</text>
</comment>
<dbReference type="GeneID" id="5477945"/>
<dbReference type="EMBL" id="AAXT01000003">
    <property type="protein sequence ID" value="EDO06149.1"/>
    <property type="molecule type" value="Genomic_DNA"/>
</dbReference>
<evidence type="ECO:0000256" key="2">
    <source>
        <dbReference type="ARBA" id="ARBA00007203"/>
    </source>
</evidence>
<keyword evidence="3 7" id="KW-0507">mRNA processing</keyword>
<evidence type="ECO:0000256" key="1">
    <source>
        <dbReference type="ARBA" id="ARBA00004123"/>
    </source>
</evidence>
<dbReference type="InParanoid" id="A7AT88"/>